<name>A0A914WLT4_9BILA</name>
<keyword evidence="3" id="KW-0812">Transmembrane</keyword>
<dbReference type="PANTHER" id="PTHR24637:SF365">
    <property type="entry name" value="NEMATODE CUTICLE COLLAGEN N-TERMINAL DOMAIN-CONTAINING PROTEIN"/>
    <property type="match status" value="1"/>
</dbReference>
<feature type="compositionally biased region" description="Low complexity" evidence="2">
    <location>
        <begin position="269"/>
        <end position="287"/>
    </location>
</feature>
<evidence type="ECO:0000313" key="5">
    <source>
        <dbReference type="Proteomes" id="UP000887566"/>
    </source>
</evidence>
<feature type="domain" description="Nematode cuticle collagen N-terminal" evidence="4">
    <location>
        <begin position="27"/>
        <end position="79"/>
    </location>
</feature>
<dbReference type="Proteomes" id="UP000887566">
    <property type="component" value="Unplaced"/>
</dbReference>
<evidence type="ECO:0000313" key="6">
    <source>
        <dbReference type="WBParaSite" id="PSAMB.scaffold440size51021.g5790.t1"/>
    </source>
</evidence>
<keyword evidence="3" id="KW-0472">Membrane</keyword>
<dbReference type="SMART" id="SM01088">
    <property type="entry name" value="Col_cuticle_N"/>
    <property type="match status" value="1"/>
</dbReference>
<keyword evidence="5" id="KW-1185">Reference proteome</keyword>
<dbReference type="AlphaFoldDB" id="A0A914WLT4"/>
<evidence type="ECO:0000256" key="3">
    <source>
        <dbReference type="SAM" id="Phobius"/>
    </source>
</evidence>
<evidence type="ECO:0000256" key="1">
    <source>
        <dbReference type="ARBA" id="ARBA00022737"/>
    </source>
</evidence>
<feature type="compositionally biased region" description="Polar residues" evidence="2">
    <location>
        <begin position="137"/>
        <end position="149"/>
    </location>
</feature>
<dbReference type="PANTHER" id="PTHR24637">
    <property type="entry name" value="COLLAGEN"/>
    <property type="match status" value="1"/>
</dbReference>
<feature type="compositionally biased region" description="Pro residues" evidence="2">
    <location>
        <begin position="225"/>
        <end position="243"/>
    </location>
</feature>
<evidence type="ECO:0000256" key="2">
    <source>
        <dbReference type="SAM" id="MobiDB-lite"/>
    </source>
</evidence>
<keyword evidence="3" id="KW-1133">Transmembrane helix</keyword>
<organism evidence="5 6">
    <name type="scientific">Plectus sambesii</name>
    <dbReference type="NCBI Taxonomy" id="2011161"/>
    <lineage>
        <taxon>Eukaryota</taxon>
        <taxon>Metazoa</taxon>
        <taxon>Ecdysozoa</taxon>
        <taxon>Nematoda</taxon>
        <taxon>Chromadorea</taxon>
        <taxon>Plectida</taxon>
        <taxon>Plectina</taxon>
        <taxon>Plectoidea</taxon>
        <taxon>Plectidae</taxon>
        <taxon>Plectus</taxon>
    </lineage>
</organism>
<dbReference type="GO" id="GO:0042302">
    <property type="term" value="F:structural constituent of cuticle"/>
    <property type="evidence" value="ECO:0007669"/>
    <property type="project" value="InterPro"/>
</dbReference>
<feature type="region of interest" description="Disordered" evidence="2">
    <location>
        <begin position="134"/>
        <end position="157"/>
    </location>
</feature>
<feature type="region of interest" description="Disordered" evidence="2">
    <location>
        <begin position="169"/>
        <end position="307"/>
    </location>
</feature>
<sequence length="307" mass="31733">MKSAESSQRLYPTSSGMSEDDISHFRRVAFLAVALSTVTVLACVVGLPLCYQYVQRVQSSMLSDMDFCKSRNRDLWAEVVTVQIGKGLNERAARVARRADDERRGRWLFGHYIQTHQARDEAFAAQAEYNRQGIRQPRQQQENYGNAPTNAEPAGLPPATAYVEEATTAQSYGGGGDSGSGSGDNCCGCQLGPPGPPGEPGPDGRDGTDGQPGNNGQPGKDGDPYKPPGPCERPCPAGPPGPPGQAGEPGTPGLAGDAGQNGEPGAPGPKGAAGKQGPAGTPGAPGQKGPPGEPGKLTPGYGTISRR</sequence>
<reference evidence="6" key="1">
    <citation type="submission" date="2022-11" db="UniProtKB">
        <authorList>
            <consortium name="WormBaseParasite"/>
        </authorList>
    </citation>
    <scope>IDENTIFICATION</scope>
</reference>
<dbReference type="Pfam" id="PF01391">
    <property type="entry name" value="Collagen"/>
    <property type="match status" value="1"/>
</dbReference>
<dbReference type="Pfam" id="PF01484">
    <property type="entry name" value="Col_cuticle_N"/>
    <property type="match status" value="1"/>
</dbReference>
<accession>A0A914WLT4</accession>
<dbReference type="InterPro" id="IPR002486">
    <property type="entry name" value="Col_cuticle_N"/>
</dbReference>
<feature type="compositionally biased region" description="Gly residues" evidence="2">
    <location>
        <begin position="172"/>
        <end position="182"/>
    </location>
</feature>
<protein>
    <submittedName>
        <fullName evidence="6">Nematode cuticle collagen N-terminal domain-containing protein</fullName>
    </submittedName>
</protein>
<evidence type="ECO:0000259" key="4">
    <source>
        <dbReference type="SMART" id="SM01088"/>
    </source>
</evidence>
<keyword evidence="1" id="KW-0677">Repeat</keyword>
<feature type="transmembrane region" description="Helical" evidence="3">
    <location>
        <begin position="28"/>
        <end position="54"/>
    </location>
</feature>
<proteinExistence type="predicted"/>
<dbReference type="WBParaSite" id="PSAMB.scaffold440size51021.g5790.t1">
    <property type="protein sequence ID" value="PSAMB.scaffold440size51021.g5790.t1"/>
    <property type="gene ID" value="PSAMB.scaffold440size51021.g5790"/>
</dbReference>
<dbReference type="InterPro" id="IPR008160">
    <property type="entry name" value="Collagen"/>
</dbReference>